<feature type="transmembrane region" description="Helical" evidence="8">
    <location>
        <begin position="160"/>
        <end position="176"/>
    </location>
</feature>
<reference evidence="9 10" key="1">
    <citation type="submission" date="2019-06" db="EMBL/GenBank/DDBJ databases">
        <title>Sequencing the genomes of 1000 actinobacteria strains.</title>
        <authorList>
            <person name="Klenk H.-P."/>
        </authorList>
    </citation>
    <scope>NUCLEOTIDE SEQUENCE [LARGE SCALE GENOMIC DNA]</scope>
    <source>
        <strain evidence="9 10">DSM 24617</strain>
    </source>
</reference>
<name>A0A542XA02_9MICO</name>
<accession>A0A542XA02</accession>
<dbReference type="InterPro" id="IPR011606">
    <property type="entry name" value="Brnchd-chn_aa_trnsp_permease"/>
</dbReference>
<keyword evidence="10" id="KW-1185">Reference proteome</keyword>
<keyword evidence="3" id="KW-0813">Transport</keyword>
<evidence type="ECO:0000256" key="3">
    <source>
        <dbReference type="ARBA" id="ARBA00022448"/>
    </source>
</evidence>
<gene>
    <name evidence="9" type="ORF">FB554_0801</name>
</gene>
<dbReference type="GO" id="GO:1903785">
    <property type="term" value="P:L-valine transmembrane transport"/>
    <property type="evidence" value="ECO:0007669"/>
    <property type="project" value="TreeGrafter"/>
</dbReference>
<dbReference type="PANTHER" id="PTHR34979:SF1">
    <property type="entry name" value="INNER MEMBRANE PROTEIN YGAZ"/>
    <property type="match status" value="1"/>
</dbReference>
<organism evidence="9 10">
    <name type="scientific">Barrientosiimonas humi</name>
    <dbReference type="NCBI Taxonomy" id="999931"/>
    <lineage>
        <taxon>Bacteria</taxon>
        <taxon>Bacillati</taxon>
        <taxon>Actinomycetota</taxon>
        <taxon>Actinomycetes</taxon>
        <taxon>Micrococcales</taxon>
        <taxon>Dermacoccaceae</taxon>
        <taxon>Barrientosiimonas</taxon>
    </lineage>
</organism>
<proteinExistence type="inferred from homology"/>
<keyword evidence="4" id="KW-1003">Cell membrane</keyword>
<feature type="transmembrane region" description="Helical" evidence="8">
    <location>
        <begin position="130"/>
        <end position="154"/>
    </location>
</feature>
<evidence type="ECO:0000256" key="4">
    <source>
        <dbReference type="ARBA" id="ARBA00022475"/>
    </source>
</evidence>
<dbReference type="Pfam" id="PF03591">
    <property type="entry name" value="AzlC"/>
    <property type="match status" value="1"/>
</dbReference>
<feature type="transmembrane region" description="Helical" evidence="8">
    <location>
        <begin position="58"/>
        <end position="82"/>
    </location>
</feature>
<comment type="similarity">
    <text evidence="2">Belongs to the AzlC family.</text>
</comment>
<dbReference type="OrthoDB" id="5195391at2"/>
<evidence type="ECO:0000256" key="8">
    <source>
        <dbReference type="SAM" id="Phobius"/>
    </source>
</evidence>
<evidence type="ECO:0000256" key="5">
    <source>
        <dbReference type="ARBA" id="ARBA00022692"/>
    </source>
</evidence>
<evidence type="ECO:0000313" key="10">
    <source>
        <dbReference type="Proteomes" id="UP000318336"/>
    </source>
</evidence>
<evidence type="ECO:0000313" key="9">
    <source>
        <dbReference type="EMBL" id="TQL32669.1"/>
    </source>
</evidence>
<dbReference type="EMBL" id="VFOK01000001">
    <property type="protein sequence ID" value="TQL32669.1"/>
    <property type="molecule type" value="Genomic_DNA"/>
</dbReference>
<keyword evidence="5 8" id="KW-0812">Transmembrane</keyword>
<evidence type="ECO:0000256" key="1">
    <source>
        <dbReference type="ARBA" id="ARBA00004651"/>
    </source>
</evidence>
<dbReference type="Proteomes" id="UP000318336">
    <property type="component" value="Unassembled WGS sequence"/>
</dbReference>
<feature type="transmembrane region" description="Helical" evidence="8">
    <location>
        <begin position="183"/>
        <end position="199"/>
    </location>
</feature>
<feature type="transmembrane region" description="Helical" evidence="8">
    <location>
        <begin position="12"/>
        <end position="38"/>
    </location>
</feature>
<dbReference type="AlphaFoldDB" id="A0A542XA02"/>
<evidence type="ECO:0000256" key="2">
    <source>
        <dbReference type="ARBA" id="ARBA00010735"/>
    </source>
</evidence>
<dbReference type="RefSeq" id="WP_142004730.1">
    <property type="nucleotide sequence ID" value="NZ_CAJTBP010000001.1"/>
</dbReference>
<dbReference type="GO" id="GO:0005886">
    <property type="term" value="C:plasma membrane"/>
    <property type="evidence" value="ECO:0007669"/>
    <property type="project" value="UniProtKB-SubCell"/>
</dbReference>
<comment type="caution">
    <text evidence="9">The sequence shown here is derived from an EMBL/GenBank/DDBJ whole genome shotgun (WGS) entry which is preliminary data.</text>
</comment>
<evidence type="ECO:0000256" key="7">
    <source>
        <dbReference type="ARBA" id="ARBA00023136"/>
    </source>
</evidence>
<dbReference type="PANTHER" id="PTHR34979">
    <property type="entry name" value="INNER MEMBRANE PROTEIN YGAZ"/>
    <property type="match status" value="1"/>
</dbReference>
<sequence length="230" mass="23044">MSEPDDPRRTAVLRQALSVALATGSYGISFGALAVAAGLTLPQTVLLSLLLFSGGSQFALAGVLGAGGGGAAAVATSTLLGVRNGLYGLQVARLLEARGWRRLVAAQLTIDESTAVAVGQPETRLARVGFWATGLGVFALWNLTTLVGALVGSAMGDPRTYGLDAAAVAAFCALLWPRLDRPVTRVVAVAAALVALVLSPLSPPGVPVLAAAGAALVAGAIPTRRRAAAA</sequence>
<protein>
    <submittedName>
        <fullName evidence="9">Putative branched-subunit amino acid permease</fullName>
    </submittedName>
</protein>
<comment type="subcellular location">
    <subcellularLocation>
        <location evidence="1">Cell membrane</location>
        <topology evidence="1">Multi-pass membrane protein</topology>
    </subcellularLocation>
</comment>
<keyword evidence="7 8" id="KW-0472">Membrane</keyword>
<keyword evidence="6 8" id="KW-1133">Transmembrane helix</keyword>
<evidence type="ECO:0000256" key="6">
    <source>
        <dbReference type="ARBA" id="ARBA00022989"/>
    </source>
</evidence>